<evidence type="ECO:0000313" key="2">
    <source>
        <dbReference type="Proteomes" id="UP000017836"/>
    </source>
</evidence>
<protein>
    <submittedName>
        <fullName evidence="1">Uncharacterized protein</fullName>
    </submittedName>
</protein>
<dbReference type="AlphaFoldDB" id="U5CX47"/>
<name>U5CX47_AMBTC</name>
<dbReference type="Proteomes" id="UP000017836">
    <property type="component" value="Unassembled WGS sequence"/>
</dbReference>
<dbReference type="Gramene" id="ERN14729">
    <property type="protein sequence ID" value="ERN14729"/>
    <property type="gene ID" value="AMTR_s00038p00231700"/>
</dbReference>
<dbReference type="EMBL" id="KI392532">
    <property type="protein sequence ID" value="ERN14729.1"/>
    <property type="molecule type" value="Genomic_DNA"/>
</dbReference>
<accession>U5CX47</accession>
<proteinExistence type="predicted"/>
<dbReference type="HOGENOM" id="CLU_2577051_0_0_1"/>
<reference evidence="2" key="1">
    <citation type="journal article" date="2013" name="Science">
        <title>The Amborella genome and the evolution of flowering plants.</title>
        <authorList>
            <consortium name="Amborella Genome Project"/>
        </authorList>
    </citation>
    <scope>NUCLEOTIDE SEQUENCE [LARGE SCALE GENOMIC DNA]</scope>
</reference>
<gene>
    <name evidence="1" type="ORF">AMTR_s00038p00231700</name>
</gene>
<evidence type="ECO:0000313" key="1">
    <source>
        <dbReference type="EMBL" id="ERN14729.1"/>
    </source>
</evidence>
<keyword evidence="2" id="KW-1185">Reference proteome</keyword>
<sequence>MLRVLSEDHDLCPIEIGRDSEQVGEEDFEGVLHQVLCLSKSTIGVVGIINLEQREALDDAGLDGIEGPSDCWSQIEVAVLP</sequence>
<organism evidence="1 2">
    <name type="scientific">Amborella trichopoda</name>
    <dbReference type="NCBI Taxonomy" id="13333"/>
    <lineage>
        <taxon>Eukaryota</taxon>
        <taxon>Viridiplantae</taxon>
        <taxon>Streptophyta</taxon>
        <taxon>Embryophyta</taxon>
        <taxon>Tracheophyta</taxon>
        <taxon>Spermatophyta</taxon>
        <taxon>Magnoliopsida</taxon>
        <taxon>Amborellales</taxon>
        <taxon>Amborellaceae</taxon>
        <taxon>Amborella</taxon>
    </lineage>
</organism>